<dbReference type="Pfam" id="PF04075">
    <property type="entry name" value="F420H2_quin_red"/>
    <property type="match status" value="1"/>
</dbReference>
<dbReference type="HOGENOM" id="CLU_983099_0_0_11"/>
<dbReference type="Proteomes" id="UP000004245">
    <property type="component" value="Unassembled WGS sequence"/>
</dbReference>
<organism evidence="1 2">
    <name type="scientific">Prescottella equi ATCC 33707</name>
    <dbReference type="NCBI Taxonomy" id="525370"/>
    <lineage>
        <taxon>Bacteria</taxon>
        <taxon>Bacillati</taxon>
        <taxon>Actinomycetota</taxon>
        <taxon>Actinomycetes</taxon>
        <taxon>Mycobacteriales</taxon>
        <taxon>Nocardiaceae</taxon>
        <taxon>Prescottella</taxon>
    </lineage>
</organism>
<dbReference type="EMBL" id="ADNW02000032">
    <property type="protein sequence ID" value="EGD21537.1"/>
    <property type="molecule type" value="Genomic_DNA"/>
</dbReference>
<accession>E9T7S6</accession>
<dbReference type="AlphaFoldDB" id="E9T7S6"/>
<name>E9T7S6_RHOHA</name>
<gene>
    <name evidence="1" type="ORF">HMPREF0724_14825</name>
</gene>
<sequence length="283" mass="32026">MVGPEAASGNTFRQNFRSKIVIRGEPLLDAAESEGVERDAAPVDFGDRHNQQRFEAFDLPGHLDHRLQQQGFGESVPRAGRRHGDRDACIVQFPRFHDPSIVRTYVRVNRSGARVHRVEHTGHMRNTQRPSPPTGVKRRLLRAPVTLYRWHLGGLLGHRFLLLEHVGRRSGKTRQVVLEVVDHDDASDSWVVAAGYGTASDWYRNLTAHPRARVQVGRRRSEVEADFLGTEEGGDLMAYYGSVHPRIGVRLCKSMGFDVDGTPEDFREAGRHIHFVRLRPVRA</sequence>
<dbReference type="NCBIfam" id="TIGR00026">
    <property type="entry name" value="hi_GC_TIGR00026"/>
    <property type="match status" value="1"/>
</dbReference>
<dbReference type="GO" id="GO:0016491">
    <property type="term" value="F:oxidoreductase activity"/>
    <property type="evidence" value="ECO:0007669"/>
    <property type="project" value="InterPro"/>
</dbReference>
<proteinExistence type="predicted"/>
<protein>
    <submittedName>
        <fullName evidence="1">Deazaflavin-dependent nitroreductase family protein</fullName>
    </submittedName>
</protein>
<dbReference type="STRING" id="43767.A6I91_17620"/>
<keyword evidence="2" id="KW-1185">Reference proteome</keyword>
<evidence type="ECO:0000313" key="1">
    <source>
        <dbReference type="EMBL" id="EGD21537.1"/>
    </source>
</evidence>
<reference evidence="1" key="1">
    <citation type="submission" date="2011-01" db="EMBL/GenBank/DDBJ databases">
        <authorList>
            <person name="Muzny D."/>
            <person name="Qin X."/>
            <person name="Buhay C."/>
            <person name="Dugan-Rocha S."/>
            <person name="Ding Y."/>
            <person name="Chen G."/>
            <person name="Hawes A."/>
            <person name="Holder M."/>
            <person name="Jhangiani S."/>
            <person name="Johnson A."/>
            <person name="Khan Z."/>
            <person name="Li Z."/>
            <person name="Liu W."/>
            <person name="Liu X."/>
            <person name="Perez L."/>
            <person name="Shen H."/>
            <person name="Wang Q."/>
            <person name="Watt J."/>
            <person name="Xi L."/>
            <person name="Xin Y."/>
            <person name="Zhou J."/>
            <person name="Deng J."/>
            <person name="Jiang H."/>
            <person name="Liu Y."/>
            <person name="Qu J."/>
            <person name="Song X.-Z."/>
            <person name="Zhang L."/>
            <person name="Villasana D."/>
            <person name="Johnson A."/>
            <person name="Liu J."/>
            <person name="Liyanage D."/>
            <person name="Lorensuhewa L."/>
            <person name="Robinson T."/>
            <person name="Song A."/>
            <person name="Song B.-B."/>
            <person name="Dinh H."/>
            <person name="Thornton R."/>
            <person name="Coyle M."/>
            <person name="Francisco L."/>
            <person name="Jackson L."/>
            <person name="Javaid M."/>
            <person name="Korchina V."/>
            <person name="Kovar C."/>
            <person name="Mata R."/>
            <person name="Mathew T."/>
            <person name="Ngo R."/>
            <person name="Nguyen L."/>
            <person name="Nguyen N."/>
            <person name="Okwuonu G."/>
            <person name="Ongeri F."/>
            <person name="Pham C."/>
            <person name="Simmons D."/>
            <person name="Wilczek-Boney K."/>
            <person name="Hale W."/>
            <person name="Jakkamsetti A."/>
            <person name="Pham P."/>
            <person name="Ruth R."/>
            <person name="San Lucas F."/>
            <person name="Warren J."/>
            <person name="Zhang J."/>
            <person name="Zhao Z."/>
            <person name="Zhou C."/>
            <person name="Zhu D."/>
            <person name="Lee S."/>
            <person name="Bess C."/>
            <person name="Blankenburg K."/>
            <person name="Forbes L."/>
            <person name="Fu Q."/>
            <person name="Gubbala S."/>
            <person name="Hirani K."/>
            <person name="Jayaseelan J.C."/>
            <person name="Lara F."/>
            <person name="Munidasa M."/>
            <person name="Palculict T."/>
            <person name="Patil S."/>
            <person name="Pu L.-L."/>
            <person name="Saada N."/>
            <person name="Tang L."/>
            <person name="Weissenberger G."/>
            <person name="Zhu Y."/>
            <person name="Hemphill L."/>
            <person name="Shang Y."/>
            <person name="Youmans B."/>
            <person name="Ayvaz T."/>
            <person name="Ross M."/>
            <person name="Santibanez J."/>
            <person name="Aqrawi P."/>
            <person name="Gross S."/>
            <person name="Joshi V."/>
            <person name="Fowler G."/>
            <person name="Nazareth L."/>
            <person name="Reid J."/>
            <person name="Worley K."/>
            <person name="Petrosino J."/>
            <person name="Highlander S."/>
            <person name="Gibbs R."/>
        </authorList>
    </citation>
    <scope>NUCLEOTIDE SEQUENCE [LARGE SCALE GENOMIC DNA]</scope>
    <source>
        <strain evidence="1">ATCC 33707</strain>
    </source>
</reference>
<comment type="caution">
    <text evidence="1">The sequence shown here is derived from an EMBL/GenBank/DDBJ whole genome shotgun (WGS) entry which is preliminary data.</text>
</comment>
<dbReference type="Gene3D" id="2.30.110.10">
    <property type="entry name" value="Electron Transport, Fmn-binding Protein, Chain A"/>
    <property type="match status" value="1"/>
</dbReference>
<evidence type="ECO:0000313" key="2">
    <source>
        <dbReference type="Proteomes" id="UP000004245"/>
    </source>
</evidence>
<dbReference type="InterPro" id="IPR004378">
    <property type="entry name" value="F420H2_quin_Rdtase"/>
</dbReference>
<dbReference type="InterPro" id="IPR012349">
    <property type="entry name" value="Split_barrel_FMN-bd"/>
</dbReference>